<dbReference type="Pfam" id="PF02784">
    <property type="entry name" value="Orn_Arg_deC_N"/>
    <property type="match status" value="1"/>
</dbReference>
<evidence type="ECO:0000256" key="2">
    <source>
        <dbReference type="ARBA" id="ARBA00001946"/>
    </source>
</evidence>
<feature type="modified residue" description="N6-(pyridoxal phosphate)lysine" evidence="10">
    <location>
        <position position="91"/>
    </location>
</feature>
<organism evidence="12">
    <name type="scientific">uncultured Chloroflexia bacterium</name>
    <dbReference type="NCBI Taxonomy" id="1672391"/>
    <lineage>
        <taxon>Bacteria</taxon>
        <taxon>Bacillati</taxon>
        <taxon>Chloroflexota</taxon>
        <taxon>Chloroflexia</taxon>
        <taxon>environmental samples</taxon>
    </lineage>
</organism>
<dbReference type="PANTHER" id="PTHR43295">
    <property type="entry name" value="ARGININE DECARBOXYLASE"/>
    <property type="match status" value="1"/>
</dbReference>
<dbReference type="InterPro" id="IPR022644">
    <property type="entry name" value="De-COase2_N"/>
</dbReference>
<comment type="cofactor">
    <cofactor evidence="2">
        <name>Mg(2+)</name>
        <dbReference type="ChEBI" id="CHEBI:18420"/>
    </cofactor>
</comment>
<dbReference type="InterPro" id="IPR002985">
    <property type="entry name" value="Arg_decrbxlase"/>
</dbReference>
<dbReference type="GO" id="GO:0008792">
    <property type="term" value="F:arginine decarboxylase activity"/>
    <property type="evidence" value="ECO:0007669"/>
    <property type="project" value="UniProtKB-EC"/>
</dbReference>
<dbReference type="GO" id="GO:0008295">
    <property type="term" value="P:spermidine biosynthetic process"/>
    <property type="evidence" value="ECO:0007669"/>
    <property type="project" value="UniProtKB-KW"/>
</dbReference>
<keyword evidence="9 12" id="KW-0456">Lyase</keyword>
<feature type="non-terminal residue" evidence="12">
    <location>
        <position position="476"/>
    </location>
</feature>
<evidence type="ECO:0000256" key="10">
    <source>
        <dbReference type="PIRSR" id="PIRSR600183-50"/>
    </source>
</evidence>
<accession>A0A6J4JHG0</accession>
<dbReference type="Gene3D" id="2.40.37.10">
    <property type="entry name" value="Lyase, Ornithine Decarboxylase, Chain A, domain 1"/>
    <property type="match status" value="1"/>
</dbReference>
<name>A0A6J4JHG0_9CHLR</name>
<dbReference type="Gene3D" id="3.20.20.10">
    <property type="entry name" value="Alanine racemase"/>
    <property type="match status" value="1"/>
</dbReference>
<keyword evidence="5" id="KW-0210">Decarboxylase</keyword>
<evidence type="ECO:0000256" key="1">
    <source>
        <dbReference type="ARBA" id="ARBA00001933"/>
    </source>
</evidence>
<sequence length="476" mass="52736">MTEQTYGEYLGTRYGVTGEGPINEFISRQDQRLMLADRVDLQALVEQYGAPLEVAYCPLITSEIHRMVDVASIAQHTVGYEHPLLYAYATKANFAEEVVRTALTAGAHYETSSTADVQIATRLWQNGTLPSSRWVFCNGSKEDAYIGAIARLRLLGHEQVVPVLDDLDEFDMLRTCPMPMRFGVRAREFAKCAGGDRFGLVPEEISEVAALLDGSQHELVLYHAMVGSQIEDEAAWLAELTRAVEAYCTLRQTVPSLRFFNFGGGMPTSSYALDFSFDYRRFFERLFATIAEVCARFDVPVPQVVGEFGRYTVASHSVFLFEVGKTKGGRNGDTPWYLLNGSLMVSAPDTVIVQDQQFIILPLEGWDTDAQEVRLGGRRTCDSDDAYPRPGGEPLVLPKTDGGLIVAVFGVGAYQQMLSGKGGAHHCLNPEMRRLIIEEGPHGLKMREVAPQSLSQIMDALGYDHVTTIRRRTPVA</sequence>
<evidence type="ECO:0000256" key="5">
    <source>
        <dbReference type="ARBA" id="ARBA00022793"/>
    </source>
</evidence>
<reference evidence="12" key="1">
    <citation type="submission" date="2020-02" db="EMBL/GenBank/DDBJ databases">
        <authorList>
            <person name="Meier V. D."/>
        </authorList>
    </citation>
    <scope>NUCLEOTIDE SEQUENCE</scope>
    <source>
        <strain evidence="12">AVDCRST_MAG93</strain>
    </source>
</reference>
<dbReference type="PRINTS" id="PR01179">
    <property type="entry name" value="ODADCRBXLASE"/>
</dbReference>
<evidence type="ECO:0000256" key="4">
    <source>
        <dbReference type="ARBA" id="ARBA00012426"/>
    </source>
</evidence>
<gene>
    <name evidence="12" type="ORF">AVDCRST_MAG93-2937</name>
</gene>
<feature type="domain" description="Orn/DAP/Arg decarboxylase 2 N-terminal" evidence="11">
    <location>
        <begin position="84"/>
        <end position="314"/>
    </location>
</feature>
<dbReference type="EMBL" id="CADCTR010001007">
    <property type="protein sequence ID" value="CAA9276865.1"/>
    <property type="molecule type" value="Genomic_DNA"/>
</dbReference>
<dbReference type="GO" id="GO:0006527">
    <property type="term" value="P:L-arginine catabolic process"/>
    <property type="evidence" value="ECO:0007669"/>
    <property type="project" value="InterPro"/>
</dbReference>
<dbReference type="AlphaFoldDB" id="A0A6J4JHG0"/>
<evidence type="ECO:0000256" key="9">
    <source>
        <dbReference type="ARBA" id="ARBA00023239"/>
    </source>
</evidence>
<dbReference type="SUPFAM" id="SSF50621">
    <property type="entry name" value="Alanine racemase C-terminal domain-like"/>
    <property type="match status" value="1"/>
</dbReference>
<evidence type="ECO:0000256" key="6">
    <source>
        <dbReference type="ARBA" id="ARBA00022842"/>
    </source>
</evidence>
<comment type="similarity">
    <text evidence="3">Belongs to the Orn/Lys/Arg decarboxylase class-II family. SpeA subfamily.</text>
</comment>
<protein>
    <recommendedName>
        <fullName evidence="4">arginine decarboxylase</fullName>
        <ecNumber evidence="4">4.1.1.19</ecNumber>
    </recommendedName>
</protein>
<keyword evidence="8" id="KW-0745">Spermidine biosynthesis</keyword>
<dbReference type="EC" id="4.1.1.19" evidence="4"/>
<evidence type="ECO:0000256" key="7">
    <source>
        <dbReference type="ARBA" id="ARBA00022898"/>
    </source>
</evidence>
<proteinExistence type="inferred from homology"/>
<dbReference type="SUPFAM" id="SSF51419">
    <property type="entry name" value="PLP-binding barrel"/>
    <property type="match status" value="1"/>
</dbReference>
<dbReference type="InterPro" id="IPR009006">
    <property type="entry name" value="Ala_racemase/Decarboxylase_C"/>
</dbReference>
<dbReference type="PANTHER" id="PTHR43295:SF9">
    <property type="entry name" value="BIOSYNTHETIC ARGININE DECARBOXYLASE"/>
    <property type="match status" value="1"/>
</dbReference>
<feature type="active site" description="Proton donor" evidence="10">
    <location>
        <position position="381"/>
    </location>
</feature>
<keyword evidence="6" id="KW-0460">Magnesium</keyword>
<dbReference type="InterPro" id="IPR000183">
    <property type="entry name" value="Orn/DAP/Arg_de-COase"/>
</dbReference>
<evidence type="ECO:0000256" key="3">
    <source>
        <dbReference type="ARBA" id="ARBA00008357"/>
    </source>
</evidence>
<dbReference type="InterPro" id="IPR029066">
    <property type="entry name" value="PLP-binding_barrel"/>
</dbReference>
<comment type="cofactor">
    <cofactor evidence="1 10">
        <name>pyridoxal 5'-phosphate</name>
        <dbReference type="ChEBI" id="CHEBI:597326"/>
    </cofactor>
</comment>
<evidence type="ECO:0000313" key="12">
    <source>
        <dbReference type="EMBL" id="CAA9276865.1"/>
    </source>
</evidence>
<keyword evidence="7 10" id="KW-0663">Pyridoxal phosphate</keyword>
<evidence type="ECO:0000256" key="8">
    <source>
        <dbReference type="ARBA" id="ARBA00023066"/>
    </source>
</evidence>
<evidence type="ECO:0000259" key="11">
    <source>
        <dbReference type="Pfam" id="PF02784"/>
    </source>
</evidence>